<dbReference type="SUPFAM" id="SSF53850">
    <property type="entry name" value="Periplasmic binding protein-like II"/>
    <property type="match status" value="1"/>
</dbReference>
<accession>A0A9X1ZWL2</accession>
<sequence>MRTNCLLIATLFICLGVVTGCNRDESEHVNTDLNGEDLVTFTYFNAANNGRNMDSNVTTIGKMFEQETGVNFKVEYPVGDIDTHVGVMIASGHYPDVLSPDVAVDKVVEAGAFIPLNDLIDEYAPNLKEVYEPYLDMMKHEDGNIYYIPFGASNGYIPNPNIYQGAFWIQRGVLKEFGYPEITTLDQYFDLIEAYEKKYPKINEQETIGFTALTYDWRFFTLANPPAHLAGYPNDGDVIVDMDTYEAEVYGNKDITKRYLQKLNEINSKGLFDNEAFISTYEEYLEKISSGRVLGFFDYRWQVGTAFNYLSEAGDDDREYMALPIVFDETIKDQYLDPPSFTANRGVGITINAEDPVRIMKFFDHLMKEENQKLVNWGIEGKTYEVNDEGRFYRTEEQIALTNQADFREQFGFSIFEWYWPRGNGLYSDGNAWEPRRQQEVAMNDYTEADRVLLDAYNIEVFSDLFSEPAERPWFPAWSANVEPGSQAAIYEQEKYELQRLWFPQMILADPDEFESVWDMYVEEFNQTGYEAFEQVMNDFIQKRIELSKNNH</sequence>
<protein>
    <submittedName>
        <fullName evidence="1">ABC transporter substrate-binding protein</fullName>
    </submittedName>
</protein>
<dbReference type="PANTHER" id="PTHR43649">
    <property type="entry name" value="ARABINOSE-BINDING PROTEIN-RELATED"/>
    <property type="match status" value="1"/>
</dbReference>
<proteinExistence type="predicted"/>
<dbReference type="PANTHER" id="PTHR43649:SF12">
    <property type="entry name" value="DIACETYLCHITOBIOSE BINDING PROTEIN DASA"/>
    <property type="match status" value="1"/>
</dbReference>
<reference evidence="1" key="1">
    <citation type="submission" date="2022-02" db="EMBL/GenBank/DDBJ databases">
        <title>Halalkalibacter sp. nov. isolated from Lonar Lake, India.</title>
        <authorList>
            <person name="Joshi A."/>
            <person name="Thite S."/>
            <person name="Lodha T."/>
        </authorList>
    </citation>
    <scope>NUCLEOTIDE SEQUENCE</scope>
    <source>
        <strain evidence="1">MEB205</strain>
    </source>
</reference>
<dbReference type="EMBL" id="JAKRYL010000001">
    <property type="protein sequence ID" value="MCL7745731.1"/>
    <property type="molecule type" value="Genomic_DNA"/>
</dbReference>
<gene>
    <name evidence="1" type="ORF">MF646_01235</name>
</gene>
<evidence type="ECO:0000313" key="2">
    <source>
        <dbReference type="Proteomes" id="UP001139150"/>
    </source>
</evidence>
<organism evidence="1 2">
    <name type="scientific">Halalkalibacter alkaliphilus</name>
    <dbReference type="NCBI Taxonomy" id="2917993"/>
    <lineage>
        <taxon>Bacteria</taxon>
        <taxon>Bacillati</taxon>
        <taxon>Bacillota</taxon>
        <taxon>Bacilli</taxon>
        <taxon>Bacillales</taxon>
        <taxon>Bacillaceae</taxon>
        <taxon>Halalkalibacter</taxon>
    </lineage>
</organism>
<dbReference type="AlphaFoldDB" id="A0A9X1ZWL2"/>
<dbReference type="InterPro" id="IPR050490">
    <property type="entry name" value="Bact_solute-bd_prot1"/>
</dbReference>
<name>A0A9X1ZWL2_9BACI</name>
<dbReference type="Gene3D" id="3.40.190.10">
    <property type="entry name" value="Periplasmic binding protein-like II"/>
    <property type="match status" value="2"/>
</dbReference>
<dbReference type="PROSITE" id="PS51257">
    <property type="entry name" value="PROKAR_LIPOPROTEIN"/>
    <property type="match status" value="1"/>
</dbReference>
<comment type="caution">
    <text evidence="1">The sequence shown here is derived from an EMBL/GenBank/DDBJ whole genome shotgun (WGS) entry which is preliminary data.</text>
</comment>
<dbReference type="RefSeq" id="WP_250094659.1">
    <property type="nucleotide sequence ID" value="NZ_JAKRYL010000001.1"/>
</dbReference>
<dbReference type="CDD" id="cd13582">
    <property type="entry name" value="PBP2_AlgQ_like_3"/>
    <property type="match status" value="1"/>
</dbReference>
<dbReference type="Pfam" id="PF13416">
    <property type="entry name" value="SBP_bac_8"/>
    <property type="match status" value="1"/>
</dbReference>
<keyword evidence="2" id="KW-1185">Reference proteome</keyword>
<evidence type="ECO:0000313" key="1">
    <source>
        <dbReference type="EMBL" id="MCL7745731.1"/>
    </source>
</evidence>
<dbReference type="InterPro" id="IPR006059">
    <property type="entry name" value="SBP"/>
</dbReference>
<dbReference type="Proteomes" id="UP001139150">
    <property type="component" value="Unassembled WGS sequence"/>
</dbReference>